<keyword evidence="4 7" id="KW-0963">Cytoplasm</keyword>
<dbReference type="AlphaFoldDB" id="A0A554JDH4"/>
<dbReference type="NCBIfam" id="NF001810">
    <property type="entry name" value="PRK00529.1"/>
    <property type="match status" value="1"/>
</dbReference>
<dbReference type="CDD" id="cd04470">
    <property type="entry name" value="S1_EF-P_repeat_1"/>
    <property type="match status" value="1"/>
</dbReference>
<dbReference type="FunFam" id="2.40.50.140:FF:000009">
    <property type="entry name" value="Elongation factor P"/>
    <property type="match status" value="1"/>
</dbReference>
<evidence type="ECO:0000256" key="2">
    <source>
        <dbReference type="ARBA" id="ARBA00004815"/>
    </source>
</evidence>
<evidence type="ECO:0000256" key="7">
    <source>
        <dbReference type="HAMAP-Rule" id="MF_00141"/>
    </source>
</evidence>
<feature type="domain" description="Elongation factor P C-terminal" evidence="10">
    <location>
        <begin position="130"/>
        <end position="185"/>
    </location>
</feature>
<dbReference type="NCBIfam" id="TIGR00038">
    <property type="entry name" value="efp"/>
    <property type="match status" value="1"/>
</dbReference>
<comment type="similarity">
    <text evidence="3 7 9">Belongs to the elongation factor P family.</text>
</comment>
<dbReference type="Gene3D" id="2.40.50.140">
    <property type="entry name" value="Nucleic acid-binding proteins"/>
    <property type="match status" value="2"/>
</dbReference>
<evidence type="ECO:0000256" key="8">
    <source>
        <dbReference type="NCBIfam" id="TIGR00038"/>
    </source>
</evidence>
<dbReference type="SUPFAM" id="SSF50249">
    <property type="entry name" value="Nucleic acid-binding proteins"/>
    <property type="match status" value="2"/>
</dbReference>
<dbReference type="InterPro" id="IPR011768">
    <property type="entry name" value="Transl_elongation_fac_P"/>
</dbReference>
<dbReference type="UniPathway" id="UPA00345"/>
<dbReference type="EMBL" id="VMFF01000007">
    <property type="protein sequence ID" value="TSC66354.1"/>
    <property type="molecule type" value="Genomic_DNA"/>
</dbReference>
<dbReference type="Pfam" id="PF09285">
    <property type="entry name" value="Elong-fact-P_C"/>
    <property type="match status" value="1"/>
</dbReference>
<dbReference type="SMART" id="SM00841">
    <property type="entry name" value="Elong-fact-P_C"/>
    <property type="match status" value="1"/>
</dbReference>
<sequence>MSLDISDVKLGLVLSLNNEPYQIIWSNRMRTAQRKPVMQTKLKHIISGKVLEYSFKFGEKIEEADVARERASFLYADESGTHFMNQETFETIDLPKDVTAEQEQFLKEGMEVTILRYNGNPVSIDLPVKVELKVVEAPPGITGNSAGSVTKPVTLETGLVVQAPMFIKEGDMLRIDTRSAEYVERANG</sequence>
<evidence type="ECO:0000259" key="11">
    <source>
        <dbReference type="SMART" id="SM01185"/>
    </source>
</evidence>
<dbReference type="SUPFAM" id="SSF50104">
    <property type="entry name" value="Translation proteins SH3-like domain"/>
    <property type="match status" value="1"/>
</dbReference>
<dbReference type="InterPro" id="IPR015365">
    <property type="entry name" value="Elong-fact-P_C"/>
</dbReference>
<evidence type="ECO:0000256" key="1">
    <source>
        <dbReference type="ARBA" id="ARBA00004496"/>
    </source>
</evidence>
<comment type="caution">
    <text evidence="12">The sequence shown here is derived from an EMBL/GenBank/DDBJ whole genome shotgun (WGS) entry which is preliminary data.</text>
</comment>
<dbReference type="Pfam" id="PF08207">
    <property type="entry name" value="EFP_N"/>
    <property type="match status" value="1"/>
</dbReference>
<dbReference type="SMART" id="SM01185">
    <property type="entry name" value="EFP"/>
    <property type="match status" value="1"/>
</dbReference>
<proteinExistence type="inferred from homology"/>
<keyword evidence="6 7" id="KW-0648">Protein biosynthesis</keyword>
<dbReference type="InterPro" id="IPR008991">
    <property type="entry name" value="Translation_prot_SH3-like_sf"/>
</dbReference>
<dbReference type="InterPro" id="IPR012340">
    <property type="entry name" value="NA-bd_OB-fold"/>
</dbReference>
<dbReference type="HAMAP" id="MF_00141">
    <property type="entry name" value="EF_P"/>
    <property type="match status" value="1"/>
</dbReference>
<evidence type="ECO:0000256" key="4">
    <source>
        <dbReference type="ARBA" id="ARBA00022490"/>
    </source>
</evidence>
<gene>
    <name evidence="7" type="primary">efp</name>
    <name evidence="12" type="ORF">G01um101477_109</name>
</gene>
<evidence type="ECO:0000313" key="13">
    <source>
        <dbReference type="Proteomes" id="UP000319613"/>
    </source>
</evidence>
<accession>A0A554JDH4</accession>
<protein>
    <recommendedName>
        <fullName evidence="7 8">Elongation factor P</fullName>
        <shortName evidence="7">EF-P</shortName>
    </recommendedName>
</protein>
<dbReference type="InterPro" id="IPR014722">
    <property type="entry name" value="Rib_uL2_dom2"/>
</dbReference>
<comment type="pathway">
    <text evidence="2 7">Protein biosynthesis; polypeptide chain elongation.</text>
</comment>
<dbReference type="PIRSF" id="PIRSF005901">
    <property type="entry name" value="EF-P"/>
    <property type="match status" value="1"/>
</dbReference>
<evidence type="ECO:0000256" key="6">
    <source>
        <dbReference type="ARBA" id="ARBA00022917"/>
    </source>
</evidence>
<evidence type="ECO:0000256" key="9">
    <source>
        <dbReference type="RuleBase" id="RU004389"/>
    </source>
</evidence>
<evidence type="ECO:0000313" key="12">
    <source>
        <dbReference type="EMBL" id="TSC66354.1"/>
    </source>
</evidence>
<dbReference type="CDD" id="cd05794">
    <property type="entry name" value="S1_EF-P_repeat_2"/>
    <property type="match status" value="1"/>
</dbReference>
<comment type="function">
    <text evidence="7">Involved in peptide bond synthesis. Stimulates efficient translation and peptide-bond synthesis on native or reconstituted 70S ribosomes in vitro. Probably functions indirectly by altering the affinity of the ribosome for aminoacyl-tRNA, thus increasing their reactivity as acceptors for peptidyl transferase.</text>
</comment>
<keyword evidence="5 7" id="KW-0251">Elongation factor</keyword>
<dbReference type="PANTHER" id="PTHR30053:SF14">
    <property type="entry name" value="TRANSLATION ELONGATION FACTOR KOW-LIKE DOMAIN-CONTAINING PROTEIN"/>
    <property type="match status" value="1"/>
</dbReference>
<feature type="domain" description="Translation elongation factor P/YeiP central" evidence="11">
    <location>
        <begin position="68"/>
        <end position="122"/>
    </location>
</feature>
<organism evidence="12 13">
    <name type="scientific">Candidatus Doudnabacteria bacterium Gr01-1014_77</name>
    <dbReference type="NCBI Taxonomy" id="2017133"/>
    <lineage>
        <taxon>Bacteria</taxon>
        <taxon>Candidatus Doudnaibacteriota</taxon>
    </lineage>
</organism>
<dbReference type="InterPro" id="IPR013185">
    <property type="entry name" value="Transl_elong_KOW-like"/>
</dbReference>
<reference evidence="12 13" key="1">
    <citation type="submission" date="2017-07" db="EMBL/GenBank/DDBJ databases">
        <title>Mechanisms for carbon and nitrogen cycling indicate functional differentiation within the Candidate Phyla Radiation.</title>
        <authorList>
            <person name="Danczak R.E."/>
            <person name="Johnston M.D."/>
            <person name="Kenah C."/>
            <person name="Slattery M."/>
            <person name="Wrighton K.C."/>
            <person name="Wilkins M.J."/>
        </authorList>
    </citation>
    <scope>NUCLEOTIDE SEQUENCE [LARGE SCALE GENOMIC DNA]</scope>
    <source>
        <strain evidence="12">Gr01-1014_77</strain>
    </source>
</reference>
<name>A0A554JDH4_9BACT</name>
<dbReference type="GO" id="GO:0043043">
    <property type="term" value="P:peptide biosynthetic process"/>
    <property type="evidence" value="ECO:0007669"/>
    <property type="project" value="InterPro"/>
</dbReference>
<evidence type="ECO:0000256" key="5">
    <source>
        <dbReference type="ARBA" id="ARBA00022768"/>
    </source>
</evidence>
<evidence type="ECO:0000259" key="10">
    <source>
        <dbReference type="SMART" id="SM00841"/>
    </source>
</evidence>
<dbReference type="Proteomes" id="UP000319613">
    <property type="component" value="Unassembled WGS sequence"/>
</dbReference>
<dbReference type="PANTHER" id="PTHR30053">
    <property type="entry name" value="ELONGATION FACTOR P"/>
    <property type="match status" value="1"/>
</dbReference>
<dbReference type="InterPro" id="IPR020599">
    <property type="entry name" value="Transl_elong_fac_P/YeiP"/>
</dbReference>
<dbReference type="Gene3D" id="2.30.30.30">
    <property type="match status" value="1"/>
</dbReference>
<dbReference type="GO" id="GO:0003746">
    <property type="term" value="F:translation elongation factor activity"/>
    <property type="evidence" value="ECO:0007669"/>
    <property type="project" value="UniProtKB-UniRule"/>
</dbReference>
<dbReference type="FunFam" id="2.40.50.140:FF:000004">
    <property type="entry name" value="Elongation factor P"/>
    <property type="match status" value="1"/>
</dbReference>
<dbReference type="GO" id="GO:0005829">
    <property type="term" value="C:cytosol"/>
    <property type="evidence" value="ECO:0007669"/>
    <property type="project" value="UniProtKB-ARBA"/>
</dbReference>
<dbReference type="InterPro" id="IPR001059">
    <property type="entry name" value="Transl_elong_P/YeiP_cen"/>
</dbReference>
<dbReference type="Pfam" id="PF01132">
    <property type="entry name" value="EFP"/>
    <property type="match status" value="1"/>
</dbReference>
<comment type="subcellular location">
    <subcellularLocation>
        <location evidence="1 7">Cytoplasm</location>
    </subcellularLocation>
</comment>
<evidence type="ECO:0000256" key="3">
    <source>
        <dbReference type="ARBA" id="ARBA00009479"/>
    </source>
</evidence>